<comment type="similarity">
    <text evidence="2">Belongs to the MAP65/ASE1 family.</text>
</comment>
<dbReference type="GO" id="GO:0000226">
    <property type="term" value="P:microtubule cytoskeleton organization"/>
    <property type="evidence" value="ECO:0007669"/>
    <property type="project" value="InterPro"/>
</dbReference>
<reference evidence="6" key="1">
    <citation type="submission" date="2016-07" db="EMBL/GenBank/DDBJ databases">
        <title>De novo transcriptome assembly of four accessions of the metal hyperaccumulator plant Noccaea caerulescens.</title>
        <authorList>
            <person name="Blande D."/>
            <person name="Halimaa P."/>
            <person name="Tervahauta A.I."/>
            <person name="Aarts M.G."/>
            <person name="Karenlampi S.O."/>
        </authorList>
    </citation>
    <scope>NUCLEOTIDE SEQUENCE</scope>
</reference>
<dbReference type="PANTHER" id="PTHR19321">
    <property type="entry name" value="PROTEIN REGULATOR OF CYTOKINESIS 1 PRC1-RELATED"/>
    <property type="match status" value="1"/>
</dbReference>
<accession>A0A1J3HR90</accession>
<comment type="subcellular location">
    <subcellularLocation>
        <location evidence="1">Cytoplasm</location>
        <location evidence="1">Cytoskeleton</location>
    </subcellularLocation>
</comment>
<gene>
    <name evidence="6" type="ORF">LE_TR18893_c2_g1_i1_g.60730</name>
</gene>
<dbReference type="GO" id="GO:0008017">
    <property type="term" value="F:microtubule binding"/>
    <property type="evidence" value="ECO:0007669"/>
    <property type="project" value="InterPro"/>
</dbReference>
<evidence type="ECO:0000313" key="6">
    <source>
        <dbReference type="EMBL" id="JAU70181.1"/>
    </source>
</evidence>
<keyword evidence="5" id="KW-0206">Cytoskeleton</keyword>
<keyword evidence="3" id="KW-0493">Microtubule</keyword>
<dbReference type="GO" id="GO:0005819">
    <property type="term" value="C:spindle"/>
    <property type="evidence" value="ECO:0007669"/>
    <property type="project" value="TreeGrafter"/>
</dbReference>
<dbReference type="AlphaFoldDB" id="A0A1J3HR90"/>
<sequence>MIDDVTAFPCVQKAEAEVKRLDELKASKTKELFLKKQKELEDTCNRSHMETPSTEIRNITNLVDSGEIDHVELLAAMDEKIAKAKEEAASRKGIIEKVDRWMLASDEERWLEEYDQVSLILPYTKSAAFSSLCSSTNSITGRESLLSK</sequence>
<dbReference type="EMBL" id="GEVL01007160">
    <property type="protein sequence ID" value="JAU70181.1"/>
    <property type="molecule type" value="Transcribed_RNA"/>
</dbReference>
<dbReference type="GO" id="GO:0005874">
    <property type="term" value="C:microtubule"/>
    <property type="evidence" value="ECO:0007669"/>
    <property type="project" value="UniProtKB-KW"/>
</dbReference>
<evidence type="ECO:0000256" key="3">
    <source>
        <dbReference type="ARBA" id="ARBA00022701"/>
    </source>
</evidence>
<protein>
    <submittedName>
        <fullName evidence="6">65-kDa microtubule-associated protein 8</fullName>
    </submittedName>
</protein>
<dbReference type="Pfam" id="PF03999">
    <property type="entry name" value="MAP65_ASE1"/>
    <property type="match status" value="1"/>
</dbReference>
<evidence type="ECO:0000256" key="2">
    <source>
        <dbReference type="ARBA" id="ARBA00006187"/>
    </source>
</evidence>
<dbReference type="GO" id="GO:0005737">
    <property type="term" value="C:cytoplasm"/>
    <property type="evidence" value="ECO:0007669"/>
    <property type="project" value="TreeGrafter"/>
</dbReference>
<evidence type="ECO:0000256" key="4">
    <source>
        <dbReference type="ARBA" id="ARBA00023054"/>
    </source>
</evidence>
<evidence type="ECO:0000256" key="5">
    <source>
        <dbReference type="ARBA" id="ARBA00023212"/>
    </source>
</evidence>
<organism evidence="6">
    <name type="scientific">Noccaea caerulescens</name>
    <name type="common">Alpine penny-cress</name>
    <name type="synonym">Thlaspi caerulescens</name>
    <dbReference type="NCBI Taxonomy" id="107243"/>
    <lineage>
        <taxon>Eukaryota</taxon>
        <taxon>Viridiplantae</taxon>
        <taxon>Streptophyta</taxon>
        <taxon>Embryophyta</taxon>
        <taxon>Tracheophyta</taxon>
        <taxon>Spermatophyta</taxon>
        <taxon>Magnoliopsida</taxon>
        <taxon>eudicotyledons</taxon>
        <taxon>Gunneridae</taxon>
        <taxon>Pentapetalae</taxon>
        <taxon>rosids</taxon>
        <taxon>malvids</taxon>
        <taxon>Brassicales</taxon>
        <taxon>Brassicaceae</taxon>
        <taxon>Coluteocarpeae</taxon>
        <taxon>Noccaea</taxon>
    </lineage>
</organism>
<dbReference type="PANTHER" id="PTHR19321:SF3">
    <property type="entry name" value="65-KDA MICROTUBULE-ASSOCIATED PROTEIN 8"/>
    <property type="match status" value="1"/>
</dbReference>
<evidence type="ECO:0000256" key="1">
    <source>
        <dbReference type="ARBA" id="ARBA00004245"/>
    </source>
</evidence>
<name>A0A1J3HR90_NOCCA</name>
<dbReference type="InterPro" id="IPR007145">
    <property type="entry name" value="MAP65_Ase1_PRC1"/>
</dbReference>
<keyword evidence="4" id="KW-0175">Coiled coil</keyword>
<proteinExistence type="inferred from homology"/>
<keyword evidence="5" id="KW-0963">Cytoplasm</keyword>